<gene>
    <name evidence="2" type="ORF">DO021_17670</name>
    <name evidence="1" type="ORF">EYB58_22895</name>
</gene>
<dbReference type="GeneID" id="39462813"/>
<dbReference type="Proteomes" id="UP000248798">
    <property type="component" value="Unassembled WGS sequence"/>
</dbReference>
<evidence type="ECO:0000313" key="1">
    <source>
        <dbReference type="EMBL" id="QBH15722.1"/>
    </source>
</evidence>
<dbReference type="EMBL" id="CP036314">
    <property type="protein sequence ID" value="QBH15722.1"/>
    <property type="molecule type" value="Genomic_DNA"/>
</dbReference>
<geneLocation type="plasmid" evidence="1 4">
    <name>unnamed1</name>
</geneLocation>
<keyword evidence="4" id="KW-1185">Reference proteome</keyword>
<name>A0A328FC58_9BACT</name>
<dbReference type="EMBL" id="QLNI01000040">
    <property type="protein sequence ID" value="RAM00703.1"/>
    <property type="molecule type" value="Genomic_DNA"/>
</dbReference>
<dbReference type="RefSeq" id="WP_111959079.1">
    <property type="nucleotide sequence ID" value="NZ_CP036314.1"/>
</dbReference>
<keyword evidence="1" id="KW-0614">Plasmid</keyword>
<sequence>MHKHIQEYFNLAEKKGVTPIGIHGFEDTIELYRADKLIGSKFHPGYDFSEAPFWICFSYSIYNMNFIPIQTAQELQVLLGKFLELSGEDTFLGEDGEDGFNQTFQKLYKWWRMPFPVGVDKIKDPA</sequence>
<protein>
    <submittedName>
        <fullName evidence="2">Uncharacterized protein</fullName>
    </submittedName>
</protein>
<reference evidence="1 4" key="2">
    <citation type="submission" date="2019-02" db="EMBL/GenBank/DDBJ databases">
        <title>Complete genome sequence of Desulfobacter hydrogenophilus AcRS1.</title>
        <authorList>
            <person name="Marietou A."/>
            <person name="Lund M.B."/>
            <person name="Marshall I.P.G."/>
            <person name="Schreiber L."/>
            <person name="Jorgensen B."/>
        </authorList>
    </citation>
    <scope>NUCLEOTIDE SEQUENCE [LARGE SCALE GENOMIC DNA]</scope>
    <source>
        <strain evidence="1 4">AcRS1</strain>
        <plasmid evidence="1 4">unnamed1</plasmid>
    </source>
</reference>
<accession>A0A328FC58</accession>
<evidence type="ECO:0000313" key="4">
    <source>
        <dbReference type="Proteomes" id="UP000293902"/>
    </source>
</evidence>
<dbReference type="Proteomes" id="UP000293902">
    <property type="component" value="Plasmid unnamed1"/>
</dbReference>
<dbReference type="AlphaFoldDB" id="A0A328FC58"/>
<evidence type="ECO:0000313" key="2">
    <source>
        <dbReference type="EMBL" id="RAM00703.1"/>
    </source>
</evidence>
<proteinExistence type="predicted"/>
<evidence type="ECO:0000313" key="3">
    <source>
        <dbReference type="Proteomes" id="UP000248798"/>
    </source>
</evidence>
<organism evidence="2 3">
    <name type="scientific">Desulfobacter hydrogenophilus</name>
    <dbReference type="NCBI Taxonomy" id="2291"/>
    <lineage>
        <taxon>Bacteria</taxon>
        <taxon>Pseudomonadati</taxon>
        <taxon>Thermodesulfobacteriota</taxon>
        <taxon>Desulfobacteria</taxon>
        <taxon>Desulfobacterales</taxon>
        <taxon>Desulfobacteraceae</taxon>
        <taxon>Desulfobacter</taxon>
    </lineage>
</organism>
<reference evidence="2 3" key="1">
    <citation type="submission" date="2018-06" db="EMBL/GenBank/DDBJ databases">
        <title>Complete Genome Sequence of Desulfobacter hydrogenophilus (DSM3380).</title>
        <authorList>
            <person name="Marietou A."/>
            <person name="Schreiber L."/>
            <person name="Marshall I."/>
            <person name="Jorgensen B."/>
        </authorList>
    </citation>
    <scope>NUCLEOTIDE SEQUENCE [LARGE SCALE GENOMIC DNA]</scope>
    <source>
        <strain evidence="2 3">DSM 3380</strain>
    </source>
</reference>